<reference evidence="19" key="1">
    <citation type="submission" date="2007-03" db="EMBL/GenBank/DDBJ databases">
        <title>Annotation of Culex pipiens quinquefasciatus.</title>
        <authorList>
            <consortium name="The Broad Institute Genome Sequencing Platform"/>
            <person name="Atkinson P.W."/>
            <person name="Hemingway J."/>
            <person name="Christensen B.M."/>
            <person name="Higgs S."/>
            <person name="Kodira C."/>
            <person name="Hannick L."/>
            <person name="Megy K."/>
            <person name="O'Leary S."/>
            <person name="Pearson M."/>
            <person name="Haas B.J."/>
            <person name="Mauceli E."/>
            <person name="Wortman J.R."/>
            <person name="Lee N.H."/>
            <person name="Guigo R."/>
            <person name="Stanke M."/>
            <person name="Alvarado L."/>
            <person name="Amedeo P."/>
            <person name="Antoine C.H."/>
            <person name="Arensburger P."/>
            <person name="Bidwell S.L."/>
            <person name="Crawford M."/>
            <person name="Camaro F."/>
            <person name="Devon K."/>
            <person name="Engels R."/>
            <person name="Hammond M."/>
            <person name="Howarth C."/>
            <person name="Koehrsen M."/>
            <person name="Lawson D."/>
            <person name="Montgomery P."/>
            <person name="Nene V."/>
            <person name="Nusbaum C."/>
            <person name="Puiu D."/>
            <person name="Romero-Severson J."/>
            <person name="Severson D.W."/>
            <person name="Shumway M."/>
            <person name="Sisk P."/>
            <person name="Stolte C."/>
            <person name="Zeng Q."/>
            <person name="Eisenstadt E."/>
            <person name="Fraser-Liggett C."/>
            <person name="Strausberg R."/>
            <person name="Galagan J."/>
            <person name="Birren B."/>
            <person name="Collins F.H."/>
        </authorList>
    </citation>
    <scope>NUCLEOTIDE SEQUENCE [LARGE SCALE GENOMIC DNA]</scope>
    <source>
        <strain evidence="19">JHB</strain>
    </source>
</reference>
<dbReference type="VEuPathDB" id="VectorBase:CQUJHB008050"/>
<name>B0VZS9_CULQU</name>
<evidence type="ECO:0000259" key="18">
    <source>
        <dbReference type="PROSITE" id="PS50865"/>
    </source>
</evidence>
<evidence type="ECO:0000256" key="14">
    <source>
        <dbReference type="ARBA" id="ARBA00023136"/>
    </source>
</evidence>
<dbReference type="eggNOG" id="KOG2084">
    <property type="taxonomic scope" value="Eukaryota"/>
</dbReference>
<evidence type="ECO:0000256" key="16">
    <source>
        <dbReference type="PROSITE-ProRule" id="PRU00134"/>
    </source>
</evidence>
<protein>
    <recommendedName>
        <fullName evidence="5">NADH dehydrogenase [ubiquinone] 1 beta subcomplex subunit 7</fullName>
    </recommendedName>
</protein>
<evidence type="ECO:0000256" key="17">
    <source>
        <dbReference type="SAM" id="Coils"/>
    </source>
</evidence>
<dbReference type="PANTHER" id="PTHR20900">
    <property type="entry name" value="NADH:UBIQUINONE OXIDOREDUCTASE B18-LIKE SUBUNIT"/>
    <property type="match status" value="1"/>
</dbReference>
<dbReference type="Pfam" id="PF01753">
    <property type="entry name" value="zf-MYND"/>
    <property type="match status" value="1"/>
</dbReference>
<evidence type="ECO:0000256" key="5">
    <source>
        <dbReference type="ARBA" id="ARBA00018677"/>
    </source>
</evidence>
<reference evidence="20" key="2">
    <citation type="submission" date="2020-05" db="UniProtKB">
        <authorList>
            <consortium name="EnsemblMetazoa"/>
        </authorList>
    </citation>
    <scope>IDENTIFICATION</scope>
    <source>
        <strain evidence="20">JHB</strain>
    </source>
</reference>
<keyword evidence="8" id="KW-0479">Metal-binding</keyword>
<dbReference type="eggNOG" id="KOG3468">
    <property type="taxonomic scope" value="Eukaryota"/>
</dbReference>
<dbReference type="SUPFAM" id="SSF144232">
    <property type="entry name" value="HIT/MYND zinc finger-like"/>
    <property type="match status" value="1"/>
</dbReference>
<evidence type="ECO:0000256" key="13">
    <source>
        <dbReference type="ARBA" id="ARBA00023128"/>
    </source>
</evidence>
<dbReference type="Gene3D" id="6.10.140.2220">
    <property type="match status" value="1"/>
</dbReference>
<keyword evidence="13" id="KW-0496">Mitochondrion</keyword>
<evidence type="ECO:0000256" key="7">
    <source>
        <dbReference type="ARBA" id="ARBA00022660"/>
    </source>
</evidence>
<keyword evidence="7" id="KW-0679">Respiratory chain</keyword>
<feature type="coiled-coil region" evidence="17">
    <location>
        <begin position="256"/>
        <end position="283"/>
    </location>
</feature>
<dbReference type="EMBL" id="DS231815">
    <property type="protein sequence ID" value="EDS35171.1"/>
    <property type="molecule type" value="Genomic_DNA"/>
</dbReference>
<feature type="domain" description="MYND-type" evidence="18">
    <location>
        <begin position="95"/>
        <end position="135"/>
    </location>
</feature>
<comment type="similarity">
    <text evidence="4">Belongs to the complex I NDUFB7 subunit family.</text>
</comment>
<evidence type="ECO:0000313" key="21">
    <source>
        <dbReference type="Proteomes" id="UP000002320"/>
    </source>
</evidence>
<dbReference type="HOGENOM" id="CLU_963957_0_0_1"/>
<comment type="function">
    <text evidence="1">Accessory subunit of the mitochondrial membrane respiratory chain NADH dehydrogenase (Complex I), that is believed not to be involved in catalysis. Complex I functions in the transfer of electrons from NADH to the respiratory chain. The immediate electron acceptor for the enzyme is believed to be ubiquinone.</text>
</comment>
<dbReference type="PANTHER" id="PTHR20900:SF0">
    <property type="entry name" value="NADH DEHYDROGENASE [UBIQUINONE] 1 BETA SUBCOMPLEX SUBUNIT 7"/>
    <property type="match status" value="1"/>
</dbReference>
<keyword evidence="21" id="KW-1185">Reference proteome</keyword>
<dbReference type="InterPro" id="IPR002893">
    <property type="entry name" value="Znf_MYND"/>
</dbReference>
<evidence type="ECO:0000256" key="2">
    <source>
        <dbReference type="ARBA" id="ARBA00004569"/>
    </source>
</evidence>
<evidence type="ECO:0000256" key="3">
    <source>
        <dbReference type="ARBA" id="ARBA00004637"/>
    </source>
</evidence>
<dbReference type="VEuPathDB" id="VectorBase:CPIJ000198"/>
<dbReference type="InterPro" id="IPR008698">
    <property type="entry name" value="NDUB7"/>
</dbReference>
<evidence type="ECO:0000256" key="4">
    <source>
        <dbReference type="ARBA" id="ARBA00008006"/>
    </source>
</evidence>
<keyword evidence="17" id="KW-0175">Coiled coil</keyword>
<dbReference type="Proteomes" id="UP000002320">
    <property type="component" value="Unassembled WGS sequence"/>
</dbReference>
<keyword evidence="9 16" id="KW-0863">Zinc-finger</keyword>
<keyword evidence="6" id="KW-0813">Transport</keyword>
<dbReference type="GO" id="GO:0005743">
    <property type="term" value="C:mitochondrial inner membrane"/>
    <property type="evidence" value="ECO:0007669"/>
    <property type="project" value="UniProtKB-SubCell"/>
</dbReference>
<dbReference type="EnsemblMetazoa" id="CPIJ000198-RA">
    <property type="protein sequence ID" value="CPIJ000198-PA"/>
    <property type="gene ID" value="CPIJ000198"/>
</dbReference>
<dbReference type="GO" id="GO:0005758">
    <property type="term" value="C:mitochondrial intermembrane space"/>
    <property type="evidence" value="ECO:0007669"/>
    <property type="project" value="UniProtKB-SubCell"/>
</dbReference>
<evidence type="ECO:0000313" key="20">
    <source>
        <dbReference type="EnsemblMetazoa" id="CPIJ000198-PA"/>
    </source>
</evidence>
<dbReference type="VEuPathDB" id="VectorBase:CQUJHB018461"/>
<evidence type="ECO:0000256" key="8">
    <source>
        <dbReference type="ARBA" id="ARBA00022723"/>
    </source>
</evidence>
<evidence type="ECO:0000256" key="12">
    <source>
        <dbReference type="ARBA" id="ARBA00022982"/>
    </source>
</evidence>
<evidence type="ECO:0000256" key="6">
    <source>
        <dbReference type="ARBA" id="ARBA00022448"/>
    </source>
</evidence>
<evidence type="ECO:0000313" key="19">
    <source>
        <dbReference type="EMBL" id="EDS35171.1"/>
    </source>
</evidence>
<keyword evidence="14" id="KW-0472">Membrane</keyword>
<dbReference type="Pfam" id="PF05676">
    <property type="entry name" value="NDUF_B7"/>
    <property type="match status" value="1"/>
</dbReference>
<keyword evidence="11" id="KW-0862">Zinc</keyword>
<evidence type="ECO:0000256" key="10">
    <source>
        <dbReference type="ARBA" id="ARBA00022792"/>
    </source>
</evidence>
<gene>
    <name evidence="20" type="primary">6031118</name>
    <name evidence="19" type="ORF">CpipJ_CPIJ000198</name>
</gene>
<dbReference type="InParanoid" id="B0VZS9"/>
<keyword evidence="15" id="KW-1015">Disulfide bond</keyword>
<dbReference type="OrthoDB" id="7770870at2759"/>
<organism>
    <name type="scientific">Culex quinquefasciatus</name>
    <name type="common">Southern house mosquito</name>
    <name type="synonym">Culex pungens</name>
    <dbReference type="NCBI Taxonomy" id="7176"/>
    <lineage>
        <taxon>Eukaryota</taxon>
        <taxon>Metazoa</taxon>
        <taxon>Ecdysozoa</taxon>
        <taxon>Arthropoda</taxon>
        <taxon>Hexapoda</taxon>
        <taxon>Insecta</taxon>
        <taxon>Pterygota</taxon>
        <taxon>Neoptera</taxon>
        <taxon>Endopterygota</taxon>
        <taxon>Diptera</taxon>
        <taxon>Nematocera</taxon>
        <taxon>Culicoidea</taxon>
        <taxon>Culicidae</taxon>
        <taxon>Culicinae</taxon>
        <taxon>Culicini</taxon>
        <taxon>Culex</taxon>
        <taxon>Culex</taxon>
    </lineage>
</organism>
<evidence type="ECO:0000256" key="15">
    <source>
        <dbReference type="ARBA" id="ARBA00023157"/>
    </source>
</evidence>
<dbReference type="GO" id="GO:0008270">
    <property type="term" value="F:zinc ion binding"/>
    <property type="evidence" value="ECO:0007669"/>
    <property type="project" value="UniProtKB-KW"/>
</dbReference>
<evidence type="ECO:0000256" key="11">
    <source>
        <dbReference type="ARBA" id="ARBA00022833"/>
    </source>
</evidence>
<dbReference type="KEGG" id="cqu:CpipJ_CPIJ000198"/>
<accession>B0VZS9</accession>
<keyword evidence="12" id="KW-0249">Electron transport</keyword>
<dbReference type="Gene3D" id="2.170.270.10">
    <property type="entry name" value="SET domain"/>
    <property type="match status" value="1"/>
</dbReference>
<comment type="subcellular location">
    <subcellularLocation>
        <location evidence="3">Mitochondrion inner membrane</location>
        <topology evidence="3">Peripheral membrane protein</topology>
    </subcellularLocation>
    <subcellularLocation>
        <location evidence="2">Mitochondrion intermembrane space</location>
    </subcellularLocation>
</comment>
<dbReference type="STRING" id="7176.B0VZS9"/>
<dbReference type="AlphaFoldDB" id="B0VZS9"/>
<keyword evidence="10" id="KW-0999">Mitochondrion inner membrane</keyword>
<proteinExistence type="inferred from homology"/>
<evidence type="ECO:0000256" key="1">
    <source>
        <dbReference type="ARBA" id="ARBA00003195"/>
    </source>
</evidence>
<dbReference type="InterPro" id="IPR046341">
    <property type="entry name" value="SET_dom_sf"/>
</dbReference>
<evidence type="ECO:0000256" key="9">
    <source>
        <dbReference type="ARBA" id="ARBA00022771"/>
    </source>
</evidence>
<sequence length="289" mass="33133">MATGYGNRKVDAELRVRELNCKQQIAAGPSKGTVPSPRMDINVDTNPKIPFLDKGKKVDHRRILVAEKDINPGDVIMDAEPLLTAIDFNLCYENCSHCGVKFSNSLIPCPDCVFFMFCGEECRQKSWKLWHQFECPHLPGETSQVEGRALPLAAVTSRSNAQTTMGNWVSRYVTNPDGTPVPLTQPSFDPNFGFAHARKERVMIATEEEMEAAKVPLADRDYCAHKLIAYRACRADVWPWAYKCAHEKHDYLNCEYEDYIYRMKEYEREKRLLLRKQRIEKKQGSELHA</sequence>
<dbReference type="PROSITE" id="PS50865">
    <property type="entry name" value="ZF_MYND_2"/>
    <property type="match status" value="1"/>
</dbReference>